<protein>
    <submittedName>
        <fullName evidence="2">Arylesterase</fullName>
    </submittedName>
</protein>
<dbReference type="PANTHER" id="PTHR11799:SF12">
    <property type="entry name" value="PARAOXONASE-RELATED"/>
    <property type="match status" value="1"/>
</dbReference>
<dbReference type="Gene3D" id="2.120.10.30">
    <property type="entry name" value="TolB, C-terminal domain"/>
    <property type="match status" value="2"/>
</dbReference>
<dbReference type="InterPro" id="IPR011042">
    <property type="entry name" value="6-blade_b-propeller_TolB-like"/>
</dbReference>
<dbReference type="EMBL" id="JOJR01000719">
    <property type="protein sequence ID" value="RCN34952.1"/>
    <property type="molecule type" value="Genomic_DNA"/>
</dbReference>
<dbReference type="OrthoDB" id="423498at2759"/>
<name>A0A368FSA1_ANCCA</name>
<dbReference type="InterPro" id="IPR051288">
    <property type="entry name" value="Serum_paraoxonase/arylesterase"/>
</dbReference>
<dbReference type="Proteomes" id="UP000252519">
    <property type="component" value="Unassembled WGS sequence"/>
</dbReference>
<dbReference type="PANTHER" id="PTHR11799">
    <property type="entry name" value="PARAOXONASE"/>
    <property type="match status" value="1"/>
</dbReference>
<organism evidence="2 3">
    <name type="scientific">Ancylostoma caninum</name>
    <name type="common">Dog hookworm</name>
    <dbReference type="NCBI Taxonomy" id="29170"/>
    <lineage>
        <taxon>Eukaryota</taxon>
        <taxon>Metazoa</taxon>
        <taxon>Ecdysozoa</taxon>
        <taxon>Nematoda</taxon>
        <taxon>Chromadorea</taxon>
        <taxon>Rhabditida</taxon>
        <taxon>Rhabditina</taxon>
        <taxon>Rhabditomorpha</taxon>
        <taxon>Strongyloidea</taxon>
        <taxon>Ancylostomatidae</taxon>
        <taxon>Ancylostomatinae</taxon>
        <taxon>Ancylostoma</taxon>
    </lineage>
</organism>
<keyword evidence="3" id="KW-1185">Reference proteome</keyword>
<evidence type="ECO:0000313" key="2">
    <source>
        <dbReference type="EMBL" id="RCN34952.1"/>
    </source>
</evidence>
<comment type="caution">
    <text evidence="2">The sequence shown here is derived from an EMBL/GenBank/DDBJ whole genome shotgun (WGS) entry which is preliminary data.</text>
</comment>
<proteinExistence type="predicted"/>
<reference evidence="2 3" key="1">
    <citation type="submission" date="2014-10" db="EMBL/GenBank/DDBJ databases">
        <title>Draft genome of the hookworm Ancylostoma caninum.</title>
        <authorList>
            <person name="Mitreva M."/>
        </authorList>
    </citation>
    <scope>NUCLEOTIDE SEQUENCE [LARGE SCALE GENOMIC DNA]</scope>
    <source>
        <strain evidence="2 3">Baltimore</strain>
    </source>
</reference>
<feature type="domain" description="SMP-30/Gluconolactonase/LRE-like region" evidence="1">
    <location>
        <begin position="113"/>
        <end position="260"/>
    </location>
</feature>
<dbReference type="AlphaFoldDB" id="A0A368FSA1"/>
<evidence type="ECO:0000313" key="3">
    <source>
        <dbReference type="Proteomes" id="UP000252519"/>
    </source>
</evidence>
<evidence type="ECO:0000259" key="1">
    <source>
        <dbReference type="Pfam" id="PF08450"/>
    </source>
</evidence>
<sequence length="372" mass="41647">MVLDVNKRVYNHRPGLCRQVEEIVHGAEDIALVEDEGIAFITSGLFYMFPRAKEVQGRIFLYDFNQDGTYHAEVLTINGDHDQENFHPHGISHSVTSSGVVRLFVINHSKSFEHSVMVFDWNRKSRQLDLVKVIKDDKFIRPNNLVAVSEGAFIITNDGSAQTPITNFLEAFSMIPSCSIVFYDGQASSWLMSTTTSPNGVAIDRAGKHLIVSHANTETISVYRIGEGYRSLSHLVDIPLLTTMDNLYVDKEGAVWTVSPVSSRNMSRWFQNGRSPCTERCHRPPGKLILSDRAPSQACLFKTLLSNCHNVAIQVLRIKFSKDFKSWEVTEPFVDDGRLLSASSVAVPFKNQLLIGSVCRQLVHCSITAETV</sequence>
<accession>A0A368FSA1</accession>
<dbReference type="InterPro" id="IPR013658">
    <property type="entry name" value="SGL"/>
</dbReference>
<gene>
    <name evidence="2" type="ORF">ANCCAN_19200</name>
</gene>
<dbReference type="Pfam" id="PF08450">
    <property type="entry name" value="SGL"/>
    <property type="match status" value="1"/>
</dbReference>
<dbReference type="STRING" id="29170.A0A368FSA1"/>
<dbReference type="SUPFAM" id="SSF63829">
    <property type="entry name" value="Calcium-dependent phosphotriesterase"/>
    <property type="match status" value="1"/>
</dbReference>